<sequence length="84" mass="8921">MSSLNTVTEYQFNFSVNGPQGESDGGFILTSLAGVTDTIALGIAKAFNAQPWPTGVTNPMTVTKQDKVFTVYTTNLTANPPSFT</sequence>
<dbReference type="RefSeq" id="WP_073444644.1">
    <property type="nucleotide sequence ID" value="NZ_FRBK01000006.1"/>
</dbReference>
<gene>
    <name evidence="1" type="ORF">SAMN05216268_106102</name>
</gene>
<protein>
    <submittedName>
        <fullName evidence="1">Uncharacterized protein</fullName>
    </submittedName>
</protein>
<evidence type="ECO:0000313" key="1">
    <source>
        <dbReference type="EMBL" id="SHL76044.1"/>
    </source>
</evidence>
<proteinExistence type="predicted"/>
<evidence type="ECO:0000313" key="2">
    <source>
        <dbReference type="Proteomes" id="UP000184388"/>
    </source>
</evidence>
<name>A0A9X8MTD9_9ACTN</name>
<comment type="caution">
    <text evidence="1">The sequence shown here is derived from an EMBL/GenBank/DDBJ whole genome shotgun (WGS) entry which is preliminary data.</text>
</comment>
<reference evidence="2" key="1">
    <citation type="submission" date="2016-11" db="EMBL/GenBank/DDBJ databases">
        <authorList>
            <person name="Jaros S."/>
            <person name="Januszkiewicz K."/>
            <person name="Wedrychowicz H."/>
        </authorList>
    </citation>
    <scope>NUCLEOTIDE SEQUENCE [LARGE SCALE GENOMIC DNA]</scope>
    <source>
        <strain evidence="2">CGMCC 4.3555</strain>
    </source>
</reference>
<dbReference type="EMBL" id="FRBK01000006">
    <property type="protein sequence ID" value="SHL76044.1"/>
    <property type="molecule type" value="Genomic_DNA"/>
</dbReference>
<dbReference type="AlphaFoldDB" id="A0A9X8MTD9"/>
<dbReference type="Proteomes" id="UP000184388">
    <property type="component" value="Unassembled WGS sequence"/>
</dbReference>
<accession>A0A9X8MTD9</accession>
<organism evidence="1 2">
    <name type="scientific">Streptomyces yunnanensis</name>
    <dbReference type="NCBI Taxonomy" id="156453"/>
    <lineage>
        <taxon>Bacteria</taxon>
        <taxon>Bacillati</taxon>
        <taxon>Actinomycetota</taxon>
        <taxon>Actinomycetes</taxon>
        <taxon>Kitasatosporales</taxon>
        <taxon>Streptomycetaceae</taxon>
        <taxon>Streptomyces</taxon>
    </lineage>
</organism>